<evidence type="ECO:0000313" key="1">
    <source>
        <dbReference type="EMBL" id="CAD7405621.1"/>
    </source>
</evidence>
<protein>
    <submittedName>
        <fullName evidence="1">Uncharacterized protein</fullName>
    </submittedName>
</protein>
<gene>
    <name evidence="1" type="ORF">TPSB3V08_LOCUS5073</name>
</gene>
<proteinExistence type="predicted"/>
<dbReference type="AlphaFoldDB" id="A0A7R9H2N5"/>
<accession>A0A7R9H2N5</accession>
<name>A0A7R9H2N5_TIMPO</name>
<organism evidence="1">
    <name type="scientific">Timema poppense</name>
    <name type="common">Walking stick</name>
    <dbReference type="NCBI Taxonomy" id="170557"/>
    <lineage>
        <taxon>Eukaryota</taxon>
        <taxon>Metazoa</taxon>
        <taxon>Ecdysozoa</taxon>
        <taxon>Arthropoda</taxon>
        <taxon>Hexapoda</taxon>
        <taxon>Insecta</taxon>
        <taxon>Pterygota</taxon>
        <taxon>Neoptera</taxon>
        <taxon>Polyneoptera</taxon>
        <taxon>Phasmatodea</taxon>
        <taxon>Timematodea</taxon>
        <taxon>Timematoidea</taxon>
        <taxon>Timematidae</taxon>
        <taxon>Timema</taxon>
    </lineage>
</organism>
<reference evidence="1" key="1">
    <citation type="submission" date="2020-11" db="EMBL/GenBank/DDBJ databases">
        <authorList>
            <person name="Tran Van P."/>
        </authorList>
    </citation>
    <scope>NUCLEOTIDE SEQUENCE</scope>
</reference>
<sequence>MQSSSHVDCCGGGFLVVCLVGGRGVLVICGVDVGGQGTTWSDGSGSIEDRLLLWSGHYGLLDHRWCGVVVVIIIVI</sequence>
<dbReference type="EMBL" id="OD002596">
    <property type="protein sequence ID" value="CAD7405621.1"/>
    <property type="molecule type" value="Genomic_DNA"/>
</dbReference>